<sequence>MAVSRFTGKTLNRLAFEPLGTKEKVWFTISDEPNEKYLLKMSRPNTGEHWSEYIACQLCVLLGIPCAEYEILPCETAESNVKRMAVVSANLIENGFMMIMGNEFLFQRFPEKYPTPEESKNSREKRHTVSMVKESLTSVLIKPAWNFPDYFMAFDVFCGYLLLDTLISNQDRHHENWAVLYEECSQLYYLCETYDHAASLGRELTPEKRHILLTSKDKGQQLSTFVNKARSELFEYETDKKPLLTIDALKLALSYQDNNVKTYWINKINYLTEYEIQEILNKIKDEIMDKETKEFVLRMILENKKRILENVN</sequence>
<protein>
    <submittedName>
        <fullName evidence="1">Uncharacterized protein</fullName>
    </submittedName>
</protein>
<gene>
    <name evidence="1" type="ORF">P7M32_05995</name>
</gene>
<dbReference type="RefSeq" id="WP_317485906.1">
    <property type="nucleotide sequence ID" value="NZ_JARQTX010000006.1"/>
</dbReference>
<dbReference type="EMBL" id="JARQTX010000006">
    <property type="protein sequence ID" value="MDG2945979.1"/>
    <property type="molecule type" value="Genomic_DNA"/>
</dbReference>
<dbReference type="Gene3D" id="1.10.1070.20">
    <property type="match status" value="1"/>
</dbReference>
<organism evidence="1 2">
    <name type="scientific">Exercitatus varius</name>
    <dbReference type="NCBI Taxonomy" id="67857"/>
    <lineage>
        <taxon>Bacteria</taxon>
        <taxon>Pseudomonadati</taxon>
        <taxon>Pseudomonadota</taxon>
        <taxon>Gammaproteobacteria</taxon>
        <taxon>Pasteurellales</taxon>
        <taxon>Pasteurellaceae</taxon>
        <taxon>Exercitatus</taxon>
    </lineage>
</organism>
<comment type="caution">
    <text evidence="1">The sequence shown here is derived from an EMBL/GenBank/DDBJ whole genome shotgun (WGS) entry which is preliminary data.</text>
</comment>
<accession>A0ABT6ETD7</accession>
<evidence type="ECO:0000313" key="2">
    <source>
        <dbReference type="Proteomes" id="UP001216057"/>
    </source>
</evidence>
<evidence type="ECO:0000313" key="1">
    <source>
        <dbReference type="EMBL" id="MDG2945979.1"/>
    </source>
</evidence>
<name>A0ABT6ETD7_9PAST</name>
<keyword evidence="2" id="KW-1185">Reference proteome</keyword>
<reference evidence="1 2" key="1">
    <citation type="submission" date="2023-03" db="EMBL/GenBank/DDBJ databases">
        <title>Classification of Bisgaard taxon 6 and taxon 10 as Exercitatus varius gen. nov., spec. nov.</title>
        <authorList>
            <person name="Christensen H."/>
        </authorList>
    </citation>
    <scope>NUCLEOTIDE SEQUENCE [LARGE SCALE GENOMIC DNA]</scope>
    <source>
        <strain evidence="1 2">23350_01</strain>
    </source>
</reference>
<dbReference type="Proteomes" id="UP001216057">
    <property type="component" value="Unassembled WGS sequence"/>
</dbReference>
<proteinExistence type="predicted"/>